<dbReference type="AlphaFoldDB" id="G0P4Q2"/>
<evidence type="ECO:0000313" key="2">
    <source>
        <dbReference type="EMBL" id="EGT45058.1"/>
    </source>
</evidence>
<dbReference type="HOGENOM" id="CLU_2279939_0_0_1"/>
<protein>
    <submittedName>
        <fullName evidence="2">Uncharacterized protein</fullName>
    </submittedName>
</protein>
<dbReference type="EMBL" id="GL380066">
    <property type="protein sequence ID" value="EGT45058.1"/>
    <property type="molecule type" value="Genomic_DNA"/>
</dbReference>
<feature type="region of interest" description="Disordered" evidence="1">
    <location>
        <begin position="1"/>
        <end position="48"/>
    </location>
</feature>
<organism evidence="3">
    <name type="scientific">Caenorhabditis brenneri</name>
    <name type="common">Nematode worm</name>
    <dbReference type="NCBI Taxonomy" id="135651"/>
    <lineage>
        <taxon>Eukaryota</taxon>
        <taxon>Metazoa</taxon>
        <taxon>Ecdysozoa</taxon>
        <taxon>Nematoda</taxon>
        <taxon>Chromadorea</taxon>
        <taxon>Rhabditida</taxon>
        <taxon>Rhabditina</taxon>
        <taxon>Rhabditomorpha</taxon>
        <taxon>Rhabditoidea</taxon>
        <taxon>Rhabditidae</taxon>
        <taxon>Peloderinae</taxon>
        <taxon>Caenorhabditis</taxon>
    </lineage>
</organism>
<dbReference type="InParanoid" id="G0P4Q2"/>
<name>G0P4Q2_CAEBE</name>
<evidence type="ECO:0000256" key="1">
    <source>
        <dbReference type="SAM" id="MobiDB-lite"/>
    </source>
</evidence>
<sequence length="102" mass="12023">MGGASVHGKPKRDDTEQEQEHLQTEKKEQSVSVNFEEYNGNGGEIRDNQVLAKPQHKKVLIMQIQRVFISKRERREHLMDLRNLELHDENGWKKHFQAQSFT</sequence>
<gene>
    <name evidence="2" type="ORF">CAEBREN_04690</name>
</gene>
<feature type="compositionally biased region" description="Basic and acidic residues" evidence="1">
    <location>
        <begin position="11"/>
        <end position="29"/>
    </location>
</feature>
<evidence type="ECO:0000313" key="3">
    <source>
        <dbReference type="Proteomes" id="UP000008068"/>
    </source>
</evidence>
<accession>G0P4Q2</accession>
<proteinExistence type="predicted"/>
<reference evidence="3" key="1">
    <citation type="submission" date="2011-07" db="EMBL/GenBank/DDBJ databases">
        <authorList>
            <consortium name="Caenorhabditis brenneri Sequencing and Analysis Consortium"/>
            <person name="Wilson R.K."/>
        </authorList>
    </citation>
    <scope>NUCLEOTIDE SEQUENCE [LARGE SCALE GENOMIC DNA]</scope>
    <source>
        <strain evidence="3">PB2801</strain>
    </source>
</reference>
<dbReference type="Proteomes" id="UP000008068">
    <property type="component" value="Unassembled WGS sequence"/>
</dbReference>
<keyword evidence="3" id="KW-1185">Reference proteome</keyword>